<protein>
    <submittedName>
        <fullName evidence="1">NmrA family transcriptional regulator</fullName>
    </submittedName>
</protein>
<dbReference type="InterPro" id="IPR036291">
    <property type="entry name" value="NAD(P)-bd_dom_sf"/>
</dbReference>
<name>A0A8J3FX19_9PSEU</name>
<dbReference type="AlphaFoldDB" id="A0A8J3FX19"/>
<dbReference type="EMBL" id="BMMK01000056">
    <property type="protein sequence ID" value="GGM82512.1"/>
    <property type="molecule type" value="Genomic_DNA"/>
</dbReference>
<evidence type="ECO:0000313" key="1">
    <source>
        <dbReference type="EMBL" id="GGM82512.1"/>
    </source>
</evidence>
<proteinExistence type="predicted"/>
<dbReference type="SUPFAM" id="SSF51735">
    <property type="entry name" value="NAD(P)-binding Rossmann-fold domains"/>
    <property type="match status" value="1"/>
</dbReference>
<reference evidence="1" key="2">
    <citation type="submission" date="2020-09" db="EMBL/GenBank/DDBJ databases">
        <authorList>
            <person name="Sun Q."/>
            <person name="Zhou Y."/>
        </authorList>
    </citation>
    <scope>NUCLEOTIDE SEQUENCE</scope>
    <source>
        <strain evidence="1">CGMCC 4.5737</strain>
    </source>
</reference>
<comment type="caution">
    <text evidence="1">The sequence shown here is derived from an EMBL/GenBank/DDBJ whole genome shotgun (WGS) entry which is preliminary data.</text>
</comment>
<evidence type="ECO:0000313" key="2">
    <source>
        <dbReference type="Proteomes" id="UP000637578"/>
    </source>
</evidence>
<organism evidence="1 2">
    <name type="scientific">Longimycelium tulufanense</name>
    <dbReference type="NCBI Taxonomy" id="907463"/>
    <lineage>
        <taxon>Bacteria</taxon>
        <taxon>Bacillati</taxon>
        <taxon>Actinomycetota</taxon>
        <taxon>Actinomycetes</taxon>
        <taxon>Pseudonocardiales</taxon>
        <taxon>Pseudonocardiaceae</taxon>
        <taxon>Longimycelium</taxon>
    </lineage>
</organism>
<dbReference type="PANTHER" id="PTHR43162">
    <property type="match status" value="1"/>
</dbReference>
<gene>
    <name evidence="1" type="ORF">GCM10012275_61340</name>
</gene>
<dbReference type="PANTHER" id="PTHR43162:SF1">
    <property type="entry name" value="PRESTALK A DIFFERENTIATION PROTEIN A"/>
    <property type="match status" value="1"/>
</dbReference>
<reference evidence="1" key="1">
    <citation type="journal article" date="2014" name="Int. J. Syst. Evol. Microbiol.">
        <title>Complete genome sequence of Corynebacterium casei LMG S-19264T (=DSM 44701T), isolated from a smear-ripened cheese.</title>
        <authorList>
            <consortium name="US DOE Joint Genome Institute (JGI-PGF)"/>
            <person name="Walter F."/>
            <person name="Albersmeier A."/>
            <person name="Kalinowski J."/>
            <person name="Ruckert C."/>
        </authorList>
    </citation>
    <scope>NUCLEOTIDE SEQUENCE</scope>
    <source>
        <strain evidence="1">CGMCC 4.5737</strain>
    </source>
</reference>
<accession>A0A8J3FX19</accession>
<dbReference type="InterPro" id="IPR051604">
    <property type="entry name" value="Ergot_Alk_Oxidoreductase"/>
</dbReference>
<keyword evidence="2" id="KW-1185">Reference proteome</keyword>
<sequence>MKVLLLGGRGPLVEAARHHPAVEPVTLEHEAVAAVVDLGSLTPAAQAEATRYPLAGTRLPLVVISAIGVDTATTNPYLAEMARAERLALDGRERWWVLRCAPLGEDLVPAARQLHQFGAVYAGYGTTEVPWLAATDVLEMLATLLREGQDRWGHAYELTGAEAATAPHMVEQIAQHLGRPGVEYHELAPESLVASLVELAGFDPGVAVRIPPMQDAWAATGREGAASPTVERALGRPPRPLAAQVTDIVSALTAPA</sequence>
<dbReference type="Gene3D" id="3.40.50.720">
    <property type="entry name" value="NAD(P)-binding Rossmann-like Domain"/>
    <property type="match status" value="1"/>
</dbReference>
<dbReference type="Proteomes" id="UP000637578">
    <property type="component" value="Unassembled WGS sequence"/>
</dbReference>